<evidence type="ECO:0000313" key="1">
    <source>
        <dbReference type="EMBL" id="GBL94129.1"/>
    </source>
</evidence>
<keyword evidence="2" id="KW-1185">Reference proteome</keyword>
<comment type="caution">
    <text evidence="1">The sequence shown here is derived from an EMBL/GenBank/DDBJ whole genome shotgun (WGS) entry which is preliminary data.</text>
</comment>
<dbReference type="Proteomes" id="UP000499080">
    <property type="component" value="Unassembled WGS sequence"/>
</dbReference>
<sequence length="113" mass="12328">MLINLSQVVSHSPQRQNTYIVGSSTLLSEKYNTQSSYRVEQPKSHLAPSLPKISLTLACGGRSVPKFTGTPGFNAHEVVPPNGLKRDVAKLCATTAELSDLEPRSTTEFINSW</sequence>
<dbReference type="EMBL" id="BGPR01000099">
    <property type="protein sequence ID" value="GBL94129.1"/>
    <property type="molecule type" value="Genomic_DNA"/>
</dbReference>
<organism evidence="1 2">
    <name type="scientific">Araneus ventricosus</name>
    <name type="common">Orbweaver spider</name>
    <name type="synonym">Epeira ventricosa</name>
    <dbReference type="NCBI Taxonomy" id="182803"/>
    <lineage>
        <taxon>Eukaryota</taxon>
        <taxon>Metazoa</taxon>
        <taxon>Ecdysozoa</taxon>
        <taxon>Arthropoda</taxon>
        <taxon>Chelicerata</taxon>
        <taxon>Arachnida</taxon>
        <taxon>Araneae</taxon>
        <taxon>Araneomorphae</taxon>
        <taxon>Entelegynae</taxon>
        <taxon>Araneoidea</taxon>
        <taxon>Araneidae</taxon>
        <taxon>Araneus</taxon>
    </lineage>
</organism>
<name>A0A4Y2BR46_ARAVE</name>
<gene>
    <name evidence="1" type="ORF">AVEN_185080_1</name>
</gene>
<evidence type="ECO:0000313" key="2">
    <source>
        <dbReference type="Proteomes" id="UP000499080"/>
    </source>
</evidence>
<accession>A0A4Y2BR46</accession>
<protein>
    <submittedName>
        <fullName evidence="1">Uncharacterized protein</fullName>
    </submittedName>
</protein>
<dbReference type="AlphaFoldDB" id="A0A4Y2BR46"/>
<proteinExistence type="predicted"/>
<reference evidence="1 2" key="1">
    <citation type="journal article" date="2019" name="Sci. Rep.">
        <title>Orb-weaving spider Araneus ventricosus genome elucidates the spidroin gene catalogue.</title>
        <authorList>
            <person name="Kono N."/>
            <person name="Nakamura H."/>
            <person name="Ohtoshi R."/>
            <person name="Moran D.A.P."/>
            <person name="Shinohara A."/>
            <person name="Yoshida Y."/>
            <person name="Fujiwara M."/>
            <person name="Mori M."/>
            <person name="Tomita M."/>
            <person name="Arakawa K."/>
        </authorList>
    </citation>
    <scope>NUCLEOTIDE SEQUENCE [LARGE SCALE GENOMIC DNA]</scope>
</reference>